<dbReference type="InterPro" id="IPR022270">
    <property type="entry name" value="Blh_diox"/>
</dbReference>
<keyword evidence="1" id="KW-1133">Transmembrane helix</keyword>
<dbReference type="GO" id="GO:0003834">
    <property type="term" value="F:beta-carotene 15,15'-dioxygenase activity"/>
    <property type="evidence" value="ECO:0007669"/>
    <property type="project" value="UniProtKB-EC"/>
</dbReference>
<sequence length="291" mass="32587">MNTLRLFNYFTISSIVLCIAWYAAFPISNDGIGIAALIVIFIMGMPHGALDILMLKSLSRQDMGKSRFSYAVKLGILVCVYTALVVMAFFAWMLLPTVCLLVFLTIGVAHFRHDWQQTRSTPAWCLSAVVVTAPSLVYSRRLEDVFEWLFLPAYHASIIALGMQVIAVLCFAIVLAYWLKDSIETPAVKNMIIVVISACVLPPLVFFTLYFCIVHSVYHTVLVQKTMQVNFKSLAVATLVPMLGTVAIFSAGYWYFIETEALSVYYPLIFIGLFAVTCPHVLLTHFSNHNN</sequence>
<dbReference type="Pfam" id="PF15461">
    <property type="entry name" value="BCD"/>
    <property type="match status" value="1"/>
</dbReference>
<evidence type="ECO:0000313" key="2">
    <source>
        <dbReference type="EMBL" id="NDW16048.1"/>
    </source>
</evidence>
<accession>A0A6N9TN35</accession>
<dbReference type="RefSeq" id="WP_163106743.1">
    <property type="nucleotide sequence ID" value="NZ_JAAAWO010000007.1"/>
</dbReference>
<evidence type="ECO:0000313" key="3">
    <source>
        <dbReference type="Proteomes" id="UP000471381"/>
    </source>
</evidence>
<keyword evidence="2" id="KW-0560">Oxidoreductase</keyword>
<keyword evidence="1" id="KW-0472">Membrane</keyword>
<comment type="caution">
    <text evidence="2">The sequence shown here is derived from an EMBL/GenBank/DDBJ whole genome shotgun (WGS) entry which is preliminary data.</text>
</comment>
<dbReference type="AlphaFoldDB" id="A0A6N9TN35"/>
<name>A0A6N9TN35_9ALTE</name>
<dbReference type="EC" id="1.13.11.63" evidence="2"/>
<feature type="transmembrane region" description="Helical" evidence="1">
    <location>
        <begin position="191"/>
        <end position="213"/>
    </location>
</feature>
<organism evidence="2 3">
    <name type="scientific">Alteromonas genovensis</name>
    <dbReference type="NCBI Taxonomy" id="471225"/>
    <lineage>
        <taxon>Bacteria</taxon>
        <taxon>Pseudomonadati</taxon>
        <taxon>Pseudomonadota</taxon>
        <taxon>Gammaproteobacteria</taxon>
        <taxon>Alteromonadales</taxon>
        <taxon>Alteromonadaceae</taxon>
        <taxon>Alteromonas/Salinimonas group</taxon>
        <taxon>Alteromonas</taxon>
    </lineage>
</organism>
<dbReference type="NCBIfam" id="TIGR03753">
    <property type="entry name" value="blh_monoox"/>
    <property type="match status" value="1"/>
</dbReference>
<keyword evidence="1" id="KW-0812">Transmembrane</keyword>
<feature type="transmembrane region" description="Helical" evidence="1">
    <location>
        <begin position="76"/>
        <end position="109"/>
    </location>
</feature>
<gene>
    <name evidence="2" type="ORF">GTQ48_11010</name>
</gene>
<feature type="transmembrane region" description="Helical" evidence="1">
    <location>
        <begin position="7"/>
        <end position="25"/>
    </location>
</feature>
<evidence type="ECO:0000256" key="1">
    <source>
        <dbReference type="SAM" id="Phobius"/>
    </source>
</evidence>
<feature type="transmembrane region" description="Helical" evidence="1">
    <location>
        <begin position="31"/>
        <end position="55"/>
    </location>
</feature>
<reference evidence="2 3" key="1">
    <citation type="submission" date="2020-01" db="EMBL/GenBank/DDBJ databases">
        <title>Genomes of bacteria type strains.</title>
        <authorList>
            <person name="Chen J."/>
            <person name="Zhu S."/>
            <person name="Yang J."/>
        </authorList>
    </citation>
    <scope>NUCLEOTIDE SEQUENCE [LARGE SCALE GENOMIC DNA]</scope>
    <source>
        <strain evidence="2 3">LMG 24078</strain>
    </source>
</reference>
<keyword evidence="3" id="KW-1185">Reference proteome</keyword>
<keyword evidence="2" id="KW-0223">Dioxygenase</keyword>
<proteinExistence type="predicted"/>
<feature type="transmembrane region" description="Helical" evidence="1">
    <location>
        <begin position="263"/>
        <end position="283"/>
    </location>
</feature>
<feature type="transmembrane region" description="Helical" evidence="1">
    <location>
        <begin position="121"/>
        <end position="138"/>
    </location>
</feature>
<feature type="transmembrane region" description="Helical" evidence="1">
    <location>
        <begin position="234"/>
        <end position="257"/>
    </location>
</feature>
<dbReference type="Proteomes" id="UP000471381">
    <property type="component" value="Unassembled WGS sequence"/>
</dbReference>
<protein>
    <submittedName>
        <fullName evidence="2">Beta-carotene 15,15'-dioxygenase, Brp/Blh family</fullName>
        <ecNumber evidence="2">1.13.11.63</ecNumber>
    </submittedName>
</protein>
<dbReference type="EMBL" id="JAAAWO010000007">
    <property type="protein sequence ID" value="NDW16048.1"/>
    <property type="molecule type" value="Genomic_DNA"/>
</dbReference>
<feature type="transmembrane region" description="Helical" evidence="1">
    <location>
        <begin position="158"/>
        <end position="179"/>
    </location>
</feature>